<keyword evidence="3" id="KW-1185">Reference proteome</keyword>
<evidence type="ECO:0000313" key="3">
    <source>
        <dbReference type="Proteomes" id="UP001383192"/>
    </source>
</evidence>
<dbReference type="AlphaFoldDB" id="A0AAW0B5M3"/>
<feature type="compositionally biased region" description="Polar residues" evidence="1">
    <location>
        <begin position="38"/>
        <end position="52"/>
    </location>
</feature>
<accession>A0AAW0B5M3</accession>
<evidence type="ECO:0000313" key="2">
    <source>
        <dbReference type="EMBL" id="KAK7020763.1"/>
    </source>
</evidence>
<organism evidence="2 3">
    <name type="scientific">Paramarasmius palmivorus</name>
    <dbReference type="NCBI Taxonomy" id="297713"/>
    <lineage>
        <taxon>Eukaryota</taxon>
        <taxon>Fungi</taxon>
        <taxon>Dikarya</taxon>
        <taxon>Basidiomycota</taxon>
        <taxon>Agaricomycotina</taxon>
        <taxon>Agaricomycetes</taxon>
        <taxon>Agaricomycetidae</taxon>
        <taxon>Agaricales</taxon>
        <taxon>Marasmiineae</taxon>
        <taxon>Marasmiaceae</taxon>
        <taxon>Paramarasmius</taxon>
    </lineage>
</organism>
<proteinExistence type="predicted"/>
<name>A0AAW0B5M3_9AGAR</name>
<evidence type="ECO:0000256" key="1">
    <source>
        <dbReference type="SAM" id="MobiDB-lite"/>
    </source>
</evidence>
<reference evidence="2 3" key="1">
    <citation type="submission" date="2024-01" db="EMBL/GenBank/DDBJ databases">
        <title>A draft genome for a cacao thread blight-causing isolate of Paramarasmius palmivorus.</title>
        <authorList>
            <person name="Baruah I.K."/>
            <person name="Bukari Y."/>
            <person name="Amoako-Attah I."/>
            <person name="Meinhardt L.W."/>
            <person name="Bailey B.A."/>
            <person name="Cohen S.P."/>
        </authorList>
    </citation>
    <scope>NUCLEOTIDE SEQUENCE [LARGE SCALE GENOMIC DNA]</scope>
    <source>
        <strain evidence="2 3">GH-12</strain>
    </source>
</reference>
<sequence length="317" mass="35024">MERAVSDAEEALGEVLNLLSETTLTDGPDPERRESYATAMSQPSSVETTYTDESYEELIRSIPLSPKGGHAHIPTPEIIETVNPRHLVDKGTQTDDIPKAHPSHRSILTKEPFFQTFSRSSVFRPYSYNESRFNHTPETSSVPSISDIRLIPTKLPKKATTPSFATRSPKDARIDAPSTARPVSRSKGKEKEVGSAYLVLNGKNNVHHVYSDYSKAKAAKAHGSSLIPFATYQEAQLALEGCIQSNLASYLGDTRYKKTWFAVLKGSHTTVCQRGALLKSIGNEYLGKLVRDDIVPAASEEEAESIYVDHMHLYADD</sequence>
<comment type="caution">
    <text evidence="2">The sequence shown here is derived from an EMBL/GenBank/DDBJ whole genome shotgun (WGS) entry which is preliminary data.</text>
</comment>
<feature type="region of interest" description="Disordered" evidence="1">
    <location>
        <begin position="19"/>
        <end position="54"/>
    </location>
</feature>
<protein>
    <submittedName>
        <fullName evidence="2">Uncharacterized protein</fullName>
    </submittedName>
</protein>
<feature type="region of interest" description="Disordered" evidence="1">
    <location>
        <begin position="159"/>
        <end position="187"/>
    </location>
</feature>
<dbReference type="Proteomes" id="UP001383192">
    <property type="component" value="Unassembled WGS sequence"/>
</dbReference>
<dbReference type="EMBL" id="JAYKXP010000179">
    <property type="protein sequence ID" value="KAK7020763.1"/>
    <property type="molecule type" value="Genomic_DNA"/>
</dbReference>
<gene>
    <name evidence="2" type="ORF">VNI00_017582</name>
</gene>